<dbReference type="PROSITE" id="PS51502">
    <property type="entry name" value="S_R_A_B_BARREL"/>
    <property type="match status" value="1"/>
</dbReference>
<keyword evidence="3" id="KW-1185">Reference proteome</keyword>
<dbReference type="RefSeq" id="WP_354661693.1">
    <property type="nucleotide sequence ID" value="NZ_JBEXAC010000002.1"/>
</dbReference>
<evidence type="ECO:0000259" key="1">
    <source>
        <dbReference type="PROSITE" id="PS51502"/>
    </source>
</evidence>
<evidence type="ECO:0000313" key="3">
    <source>
        <dbReference type="Proteomes" id="UP001549749"/>
    </source>
</evidence>
<dbReference type="SUPFAM" id="SSF54909">
    <property type="entry name" value="Dimeric alpha+beta barrel"/>
    <property type="match status" value="1"/>
</dbReference>
<accession>A0ABV2T9W3</accession>
<evidence type="ECO:0000313" key="2">
    <source>
        <dbReference type="EMBL" id="MET6999125.1"/>
    </source>
</evidence>
<dbReference type="Pfam" id="PF07876">
    <property type="entry name" value="Dabb"/>
    <property type="match status" value="1"/>
</dbReference>
<protein>
    <submittedName>
        <fullName evidence="2">Dabb family protein</fullName>
    </submittedName>
</protein>
<proteinExistence type="predicted"/>
<gene>
    <name evidence="2" type="ORF">ABR189_17185</name>
</gene>
<dbReference type="InterPro" id="IPR013097">
    <property type="entry name" value="Dabb"/>
</dbReference>
<organism evidence="2 3">
    <name type="scientific">Chitinophaga defluvii</name>
    <dbReference type="NCBI Taxonomy" id="3163343"/>
    <lineage>
        <taxon>Bacteria</taxon>
        <taxon>Pseudomonadati</taxon>
        <taxon>Bacteroidota</taxon>
        <taxon>Chitinophagia</taxon>
        <taxon>Chitinophagales</taxon>
        <taxon>Chitinophagaceae</taxon>
        <taxon>Chitinophaga</taxon>
    </lineage>
</organism>
<reference evidence="2 3" key="1">
    <citation type="submission" date="2024-06" db="EMBL/GenBank/DDBJ databases">
        <title>Chitinophaga defluvii sp. nov., isolated from municipal sewage.</title>
        <authorList>
            <person name="Zhang L."/>
        </authorList>
    </citation>
    <scope>NUCLEOTIDE SEQUENCE [LARGE SCALE GENOMIC DNA]</scope>
    <source>
        <strain evidence="2 3">H8</strain>
    </source>
</reference>
<feature type="domain" description="Stress-response A/B barrel" evidence="1">
    <location>
        <begin position="9"/>
        <end position="104"/>
    </location>
</feature>
<dbReference type="InterPro" id="IPR011008">
    <property type="entry name" value="Dimeric_a/b-barrel"/>
</dbReference>
<dbReference type="Gene3D" id="3.30.70.100">
    <property type="match status" value="1"/>
</dbReference>
<dbReference type="EMBL" id="JBEXAC010000002">
    <property type="protein sequence ID" value="MET6999125.1"/>
    <property type="molecule type" value="Genomic_DNA"/>
</dbReference>
<name>A0ABV2T9W3_9BACT</name>
<sequence length="107" mass="12293">MYQATDKKFVHVVNFYLKPGLSAEDIKLFEDGVNSLGTIESLIVFNLGKPADTDRPVIDRSYSYCELTVFKDKAGHDIYQEHPVHKAFVKNCQHLWEKVVIFDSETI</sequence>
<comment type="caution">
    <text evidence="2">The sequence shown here is derived from an EMBL/GenBank/DDBJ whole genome shotgun (WGS) entry which is preliminary data.</text>
</comment>
<dbReference type="SMART" id="SM00886">
    <property type="entry name" value="Dabb"/>
    <property type="match status" value="1"/>
</dbReference>
<dbReference type="Proteomes" id="UP001549749">
    <property type="component" value="Unassembled WGS sequence"/>
</dbReference>